<dbReference type="InterPro" id="IPR012338">
    <property type="entry name" value="Beta-lactam/transpept-like"/>
</dbReference>
<dbReference type="Pfam" id="PF03717">
    <property type="entry name" value="PBP_dimer"/>
    <property type="match status" value="1"/>
</dbReference>
<name>A0A1G1W6D3_9BACT</name>
<evidence type="ECO:0000256" key="1">
    <source>
        <dbReference type="ARBA" id="ARBA00004167"/>
    </source>
</evidence>
<dbReference type="Pfam" id="PF00905">
    <property type="entry name" value="Transpeptidase"/>
    <property type="match status" value="1"/>
</dbReference>
<keyword evidence="4" id="KW-0997">Cell inner membrane</keyword>
<dbReference type="GO" id="GO:0071555">
    <property type="term" value="P:cell wall organization"/>
    <property type="evidence" value="ECO:0007669"/>
    <property type="project" value="UniProtKB-KW"/>
</dbReference>
<dbReference type="PANTHER" id="PTHR30627">
    <property type="entry name" value="PEPTIDOGLYCAN D,D-TRANSPEPTIDASE"/>
    <property type="match status" value="1"/>
</dbReference>
<dbReference type="GO" id="GO:0008360">
    <property type="term" value="P:regulation of cell shape"/>
    <property type="evidence" value="ECO:0007669"/>
    <property type="project" value="UniProtKB-KW"/>
</dbReference>
<evidence type="ECO:0000256" key="2">
    <source>
        <dbReference type="ARBA" id="ARBA00004236"/>
    </source>
</evidence>
<keyword evidence="5" id="KW-0645">Protease</keyword>
<dbReference type="InterPro" id="IPR036138">
    <property type="entry name" value="PBP_dimer_sf"/>
</dbReference>
<accession>A0A1G1W6D3</accession>
<dbReference type="InterPro" id="IPR001460">
    <property type="entry name" value="PCN-bd_Tpept"/>
</dbReference>
<keyword evidence="7" id="KW-0378">Hydrolase</keyword>
<dbReference type="GO" id="GO:0006508">
    <property type="term" value="P:proteolysis"/>
    <property type="evidence" value="ECO:0007669"/>
    <property type="project" value="UniProtKB-KW"/>
</dbReference>
<evidence type="ECO:0000313" key="16">
    <source>
        <dbReference type="EMBL" id="OGY23218.1"/>
    </source>
</evidence>
<evidence type="ECO:0000256" key="13">
    <source>
        <dbReference type="SAM" id="Phobius"/>
    </source>
</evidence>
<dbReference type="GO" id="GO:0005886">
    <property type="term" value="C:plasma membrane"/>
    <property type="evidence" value="ECO:0007669"/>
    <property type="project" value="UniProtKB-SubCell"/>
</dbReference>
<comment type="subcellular location">
    <subcellularLocation>
        <location evidence="2">Cell membrane</location>
    </subcellularLocation>
    <subcellularLocation>
        <location evidence="1">Membrane</location>
        <topology evidence="1">Single-pass membrane protein</topology>
    </subcellularLocation>
</comment>
<dbReference type="GO" id="GO:0009002">
    <property type="term" value="F:serine-type D-Ala-D-Ala carboxypeptidase activity"/>
    <property type="evidence" value="ECO:0007669"/>
    <property type="project" value="InterPro"/>
</dbReference>
<dbReference type="GO" id="GO:0008658">
    <property type="term" value="F:penicillin binding"/>
    <property type="evidence" value="ECO:0007669"/>
    <property type="project" value="InterPro"/>
</dbReference>
<feature type="transmembrane region" description="Helical" evidence="13">
    <location>
        <begin position="51"/>
        <end position="70"/>
    </location>
</feature>
<keyword evidence="11 13" id="KW-0472">Membrane</keyword>
<protein>
    <submittedName>
        <fullName evidence="16">Penicillin-binding protein 2</fullName>
    </submittedName>
</protein>
<keyword evidence="12" id="KW-0961">Cell wall biogenesis/degradation</keyword>
<evidence type="ECO:0000256" key="7">
    <source>
        <dbReference type="ARBA" id="ARBA00022801"/>
    </source>
</evidence>
<keyword evidence="9" id="KW-0573">Peptidoglycan synthesis</keyword>
<dbReference type="SUPFAM" id="SSF56601">
    <property type="entry name" value="beta-lactamase/transpeptidase-like"/>
    <property type="match status" value="1"/>
</dbReference>
<reference evidence="16 17" key="1">
    <citation type="journal article" date="2016" name="Nat. Commun.">
        <title>Thousands of microbial genomes shed light on interconnected biogeochemical processes in an aquifer system.</title>
        <authorList>
            <person name="Anantharaman K."/>
            <person name="Brown C.T."/>
            <person name="Hug L.A."/>
            <person name="Sharon I."/>
            <person name="Castelle C.J."/>
            <person name="Probst A.J."/>
            <person name="Thomas B.C."/>
            <person name="Singh A."/>
            <person name="Wilkins M.J."/>
            <person name="Karaoz U."/>
            <person name="Brodie E.L."/>
            <person name="Williams K.H."/>
            <person name="Hubbard S.S."/>
            <person name="Banfield J.F."/>
        </authorList>
    </citation>
    <scope>NUCLEOTIDE SEQUENCE [LARGE SCALE GENOMIC DNA]</scope>
</reference>
<evidence type="ECO:0000256" key="8">
    <source>
        <dbReference type="ARBA" id="ARBA00022960"/>
    </source>
</evidence>
<dbReference type="Gene3D" id="3.30.1390.30">
    <property type="entry name" value="Penicillin-binding protein 2a, domain 3"/>
    <property type="match status" value="1"/>
</dbReference>
<dbReference type="EMBL" id="MHCP01000028">
    <property type="protein sequence ID" value="OGY23218.1"/>
    <property type="molecule type" value="Genomic_DNA"/>
</dbReference>
<dbReference type="InterPro" id="IPR017790">
    <property type="entry name" value="Penicillin-binding_protein_2"/>
</dbReference>
<dbReference type="AlphaFoldDB" id="A0A1G1W6D3"/>
<evidence type="ECO:0000256" key="12">
    <source>
        <dbReference type="ARBA" id="ARBA00023316"/>
    </source>
</evidence>
<evidence type="ECO:0000256" key="3">
    <source>
        <dbReference type="ARBA" id="ARBA00022475"/>
    </source>
</evidence>
<dbReference type="InterPro" id="IPR005311">
    <property type="entry name" value="PBP_dimer"/>
</dbReference>
<evidence type="ECO:0000256" key="11">
    <source>
        <dbReference type="ARBA" id="ARBA00023136"/>
    </source>
</evidence>
<evidence type="ECO:0000256" key="9">
    <source>
        <dbReference type="ARBA" id="ARBA00022984"/>
    </source>
</evidence>
<feature type="domain" description="Penicillin-binding protein transpeptidase" evidence="14">
    <location>
        <begin position="304"/>
        <end position="618"/>
    </location>
</feature>
<proteinExistence type="predicted"/>
<evidence type="ECO:0000256" key="4">
    <source>
        <dbReference type="ARBA" id="ARBA00022519"/>
    </source>
</evidence>
<evidence type="ECO:0000256" key="5">
    <source>
        <dbReference type="ARBA" id="ARBA00022670"/>
    </source>
</evidence>
<dbReference type="Gene3D" id="3.90.1310.10">
    <property type="entry name" value="Penicillin-binding protein 2a (Domain 2)"/>
    <property type="match status" value="1"/>
</dbReference>
<feature type="domain" description="Penicillin-binding protein dimerisation" evidence="15">
    <location>
        <begin position="98"/>
        <end position="260"/>
    </location>
</feature>
<keyword evidence="3" id="KW-1003">Cell membrane</keyword>
<keyword evidence="8" id="KW-0133">Cell shape</keyword>
<dbReference type="NCBIfam" id="TIGR03423">
    <property type="entry name" value="pbp2_mrdA"/>
    <property type="match status" value="1"/>
</dbReference>
<evidence type="ECO:0000259" key="14">
    <source>
        <dbReference type="Pfam" id="PF00905"/>
    </source>
</evidence>
<sequence>MKAKKFGLVFWEELEKSRKRRASVSSKDLKFAESWGGPTEEKEKSKFEVSAWRLVPIYFIFFAACLVLFARAIDLQIIRGGLFLGRAEGNRIQLVVNHAPRGAIFDRNGRVLAQNTPGYRLIFDPSGLSKSKREQALSKLLSILGDSGDMAQKFNEANDKPVTLMGSLPAEKALVIEAEGGSLPGIQLEINPIRSYPYKEITAHLLGYTAEADQKDIERKITIPYNLGDQVGKFGIEQSMEDRLRGINGYELISVTAQGEKKGGIYKTEAKSGQNITLSIDIDLQKIVCEALLAQMKNVGAKGGSAVVLDSSTGEVLALVSIPSFDDNLFAKGLTEADYSTLTNSSAKPLLNRVISASYPPGSTFKMVSGTAGLETGAIKKDTKINDPGYISLGSHVFQNWLWAESRRTEGDINIVRALARSTDTFFYKLGQITGEKPIQDWAKNFGLGRVTGIELPGEEAGLVPTEEWKLKTKKEPWYPGETLNLSIGQGDLLVTPLQLSMITACFANGGKLLTPTILKGSVPNAIKENFLKKETIDAIREGLYQNTIGDGNVGWLFTSFKIPTAGKTGSAESGQEKPHAWYTGYAPYPNAKIVATVQVENAGHGSEISAPVVKQIFDWWFAHRE</sequence>
<dbReference type="PANTHER" id="PTHR30627:SF2">
    <property type="entry name" value="PEPTIDOGLYCAN D,D-TRANSPEPTIDASE MRDA"/>
    <property type="match status" value="1"/>
</dbReference>
<dbReference type="STRING" id="1802593.A2172_02455"/>
<dbReference type="InterPro" id="IPR050515">
    <property type="entry name" value="Beta-lactam/transpept"/>
</dbReference>
<dbReference type="SUPFAM" id="SSF56519">
    <property type="entry name" value="Penicillin binding protein dimerisation domain"/>
    <property type="match status" value="1"/>
</dbReference>
<comment type="caution">
    <text evidence="16">The sequence shown here is derived from an EMBL/GenBank/DDBJ whole genome shotgun (WGS) entry which is preliminary data.</text>
</comment>
<dbReference type="GO" id="GO:0071972">
    <property type="term" value="F:peptidoglycan L,D-transpeptidase activity"/>
    <property type="evidence" value="ECO:0007669"/>
    <property type="project" value="TreeGrafter"/>
</dbReference>
<organism evidence="16 17">
    <name type="scientific">Candidatus Woykebacteria bacterium RBG_13_40_15</name>
    <dbReference type="NCBI Taxonomy" id="1802593"/>
    <lineage>
        <taxon>Bacteria</taxon>
        <taxon>Candidatus Woykeibacteriota</taxon>
    </lineage>
</organism>
<gene>
    <name evidence="16" type="ORF">A2172_02455</name>
</gene>
<dbReference type="Gene3D" id="3.40.710.10">
    <property type="entry name" value="DD-peptidase/beta-lactamase superfamily"/>
    <property type="match status" value="1"/>
</dbReference>
<keyword evidence="10 13" id="KW-1133">Transmembrane helix</keyword>
<evidence type="ECO:0000259" key="15">
    <source>
        <dbReference type="Pfam" id="PF03717"/>
    </source>
</evidence>
<dbReference type="Proteomes" id="UP000176631">
    <property type="component" value="Unassembled WGS sequence"/>
</dbReference>
<dbReference type="GO" id="GO:0009252">
    <property type="term" value="P:peptidoglycan biosynthetic process"/>
    <property type="evidence" value="ECO:0007669"/>
    <property type="project" value="UniProtKB-KW"/>
</dbReference>
<evidence type="ECO:0000256" key="10">
    <source>
        <dbReference type="ARBA" id="ARBA00022989"/>
    </source>
</evidence>
<evidence type="ECO:0000313" key="17">
    <source>
        <dbReference type="Proteomes" id="UP000176631"/>
    </source>
</evidence>
<evidence type="ECO:0000256" key="6">
    <source>
        <dbReference type="ARBA" id="ARBA00022692"/>
    </source>
</evidence>
<keyword evidence="6 13" id="KW-0812">Transmembrane</keyword>